<sequence>MEKLVMKGDIITPMFSAGGNNRKAEFRLSELKALMRSTFRIASHIVETKELYKKESQLFGDAEHHASPIRLQVTETNWNVQKKPMLLHKTDTRDSMMECLEVGGTYRIVLRKILNQGESIAFYQNWLILSSILGGLGKRSRRARGCITLATEMEPKLHLTKETLLPWIVEQLNSLNTSTASLENLPSPYIIQNGKIRINSNSQIITIWKKHKRPVIEQIYLGKPIINIQSYLRNVDEASHKIKKFYILPQGESFATGHVNKGKFASSLIISVTRTSDGILIPVYTFVKAVDRNRILDEEHEERNQMISYIEEAP</sequence>
<proteinExistence type="predicted"/>
<keyword evidence="4" id="KW-1185">Reference proteome</keyword>
<evidence type="ECO:0000313" key="3">
    <source>
        <dbReference type="EMBL" id="MDR6242750.1"/>
    </source>
</evidence>
<feature type="domain" description="CRISPR type III-associated protein" evidence="2">
    <location>
        <begin position="10"/>
        <end position="145"/>
    </location>
</feature>
<name>A0ABU1IUR3_9BACL</name>
<evidence type="ECO:0000256" key="1">
    <source>
        <dbReference type="ARBA" id="ARBA00023118"/>
    </source>
</evidence>
<dbReference type="Proteomes" id="UP001185028">
    <property type="component" value="Unassembled WGS sequence"/>
</dbReference>
<dbReference type="EMBL" id="JAVDQH010000002">
    <property type="protein sequence ID" value="MDR6242750.1"/>
    <property type="molecule type" value="Genomic_DNA"/>
</dbReference>
<organism evidence="3 4">
    <name type="scientific">Paenibacillus hunanensis</name>
    <dbReference type="NCBI Taxonomy" id="539262"/>
    <lineage>
        <taxon>Bacteria</taxon>
        <taxon>Bacillati</taxon>
        <taxon>Bacillota</taxon>
        <taxon>Bacilli</taxon>
        <taxon>Bacillales</taxon>
        <taxon>Paenibacillaceae</taxon>
        <taxon>Paenibacillus</taxon>
    </lineage>
</organism>
<dbReference type="RefSeq" id="WP_188774249.1">
    <property type="nucleotide sequence ID" value="NZ_BMMB01000002.1"/>
</dbReference>
<dbReference type="InterPro" id="IPR005537">
    <property type="entry name" value="RAMP_III_fam"/>
</dbReference>
<keyword evidence="1" id="KW-0051">Antiviral defense</keyword>
<comment type="caution">
    <text evidence="3">The sequence shown here is derived from an EMBL/GenBank/DDBJ whole genome shotgun (WGS) entry which is preliminary data.</text>
</comment>
<reference evidence="3 4" key="1">
    <citation type="submission" date="2023-07" db="EMBL/GenBank/DDBJ databases">
        <title>Genomic Encyclopedia of Type Strains, Phase IV (KMG-IV): sequencing the most valuable type-strain genomes for metagenomic binning, comparative biology and taxonomic classification.</title>
        <authorList>
            <person name="Goeker M."/>
        </authorList>
    </citation>
    <scope>NUCLEOTIDE SEQUENCE [LARGE SCALE GENOMIC DNA]</scope>
    <source>
        <strain evidence="3 4">DSM 22170</strain>
    </source>
</reference>
<gene>
    <name evidence="3" type="ORF">JOC58_000634</name>
</gene>
<dbReference type="Pfam" id="PF03787">
    <property type="entry name" value="RAMPs"/>
    <property type="match status" value="1"/>
</dbReference>
<accession>A0ABU1IUR3</accession>
<evidence type="ECO:0000259" key="2">
    <source>
        <dbReference type="Pfam" id="PF03787"/>
    </source>
</evidence>
<protein>
    <submittedName>
        <fullName evidence="3">CRISPR-associated protein Cmr1</fullName>
    </submittedName>
</protein>
<evidence type="ECO:0000313" key="4">
    <source>
        <dbReference type="Proteomes" id="UP001185028"/>
    </source>
</evidence>